<dbReference type="InterPro" id="IPR044838">
    <property type="entry name" value="EGY1-like"/>
</dbReference>
<dbReference type="EMBL" id="FOPC01000014">
    <property type="protein sequence ID" value="SFH05529.1"/>
    <property type="molecule type" value="Genomic_DNA"/>
</dbReference>
<accession>A0A1I2WY19</accession>
<evidence type="ECO:0000256" key="9">
    <source>
        <dbReference type="ARBA" id="ARBA00023136"/>
    </source>
</evidence>
<dbReference type="CDD" id="cd06160">
    <property type="entry name" value="S2P-M50_like_2"/>
    <property type="match status" value="1"/>
</dbReference>
<keyword evidence="4" id="KW-0645">Protease</keyword>
<keyword evidence="5 10" id="KW-0812">Transmembrane</keyword>
<dbReference type="Proteomes" id="UP000199642">
    <property type="component" value="Unassembled WGS sequence"/>
</dbReference>
<dbReference type="AlphaFoldDB" id="A0A1I2WY19"/>
<evidence type="ECO:0000256" key="10">
    <source>
        <dbReference type="SAM" id="Phobius"/>
    </source>
</evidence>
<evidence type="ECO:0000259" key="11">
    <source>
        <dbReference type="Pfam" id="PF02163"/>
    </source>
</evidence>
<feature type="transmembrane region" description="Helical" evidence="10">
    <location>
        <begin position="42"/>
        <end position="63"/>
    </location>
</feature>
<dbReference type="STRING" id="435880.SAMN04487988_11499"/>
<organism evidence="12 13">
    <name type="scientific">Algoriphagus hitonicola</name>
    <dbReference type="NCBI Taxonomy" id="435880"/>
    <lineage>
        <taxon>Bacteria</taxon>
        <taxon>Pseudomonadati</taxon>
        <taxon>Bacteroidota</taxon>
        <taxon>Cytophagia</taxon>
        <taxon>Cytophagales</taxon>
        <taxon>Cyclobacteriaceae</taxon>
        <taxon>Algoriphagus</taxon>
    </lineage>
</organism>
<reference evidence="13" key="1">
    <citation type="submission" date="2016-10" db="EMBL/GenBank/DDBJ databases">
        <authorList>
            <person name="Varghese N."/>
            <person name="Submissions S."/>
        </authorList>
    </citation>
    <scope>NUCLEOTIDE SEQUENCE [LARGE SCALE GENOMIC DNA]</scope>
    <source>
        <strain evidence="13">DSM 19315</strain>
    </source>
</reference>
<evidence type="ECO:0000256" key="2">
    <source>
        <dbReference type="ARBA" id="ARBA00004141"/>
    </source>
</evidence>
<dbReference type="GO" id="GO:0016020">
    <property type="term" value="C:membrane"/>
    <property type="evidence" value="ECO:0007669"/>
    <property type="project" value="UniProtKB-SubCell"/>
</dbReference>
<keyword evidence="13" id="KW-1185">Reference proteome</keyword>
<evidence type="ECO:0000256" key="7">
    <source>
        <dbReference type="ARBA" id="ARBA00022946"/>
    </source>
</evidence>
<evidence type="ECO:0000256" key="3">
    <source>
        <dbReference type="ARBA" id="ARBA00007931"/>
    </source>
</evidence>
<comment type="subcellular location">
    <subcellularLocation>
        <location evidence="2">Membrane</location>
        <topology evidence="2">Multi-pass membrane protein</topology>
    </subcellularLocation>
</comment>
<dbReference type="GO" id="GO:0006508">
    <property type="term" value="P:proteolysis"/>
    <property type="evidence" value="ECO:0007669"/>
    <property type="project" value="UniProtKB-KW"/>
</dbReference>
<proteinExistence type="inferred from homology"/>
<keyword evidence="9 10" id="KW-0472">Membrane</keyword>
<evidence type="ECO:0000256" key="1">
    <source>
        <dbReference type="ARBA" id="ARBA00001947"/>
    </source>
</evidence>
<dbReference type="GO" id="GO:0008233">
    <property type="term" value="F:peptidase activity"/>
    <property type="evidence" value="ECO:0007669"/>
    <property type="project" value="UniProtKB-KW"/>
</dbReference>
<keyword evidence="7" id="KW-0809">Transit peptide</keyword>
<dbReference type="RefSeq" id="WP_092793755.1">
    <property type="nucleotide sequence ID" value="NZ_FOPC01000014.1"/>
</dbReference>
<evidence type="ECO:0000313" key="13">
    <source>
        <dbReference type="Proteomes" id="UP000199642"/>
    </source>
</evidence>
<evidence type="ECO:0000256" key="8">
    <source>
        <dbReference type="ARBA" id="ARBA00022989"/>
    </source>
</evidence>
<dbReference type="InterPro" id="IPR008915">
    <property type="entry name" value="Peptidase_M50"/>
</dbReference>
<gene>
    <name evidence="12" type="ORF">SAMN04487988_11499</name>
</gene>
<name>A0A1I2WY19_9BACT</name>
<feature type="transmembrane region" description="Helical" evidence="10">
    <location>
        <begin position="267"/>
        <end position="282"/>
    </location>
</feature>
<feature type="transmembrane region" description="Helical" evidence="10">
    <location>
        <begin position="12"/>
        <end position="30"/>
    </location>
</feature>
<feature type="transmembrane region" description="Helical" evidence="10">
    <location>
        <begin position="241"/>
        <end position="261"/>
    </location>
</feature>
<feature type="transmembrane region" description="Helical" evidence="10">
    <location>
        <begin position="349"/>
        <end position="368"/>
    </location>
</feature>
<keyword evidence="6" id="KW-0378">Hydrolase</keyword>
<evidence type="ECO:0000313" key="12">
    <source>
        <dbReference type="EMBL" id="SFH05529.1"/>
    </source>
</evidence>
<sequence length="370" mass="41982">MYKPKEYLVHGLFFILTLITTTLAGGEWVYGKSIIAEGEDFLTWEFFLKSTAFSIPFIGILLVHELGHLFTSFYHKVKCSLPLFIPGWLGFLGGAPSLGTFGAVIRMKSFVNSRKKFFDIGVAGPLAGFILAVGVLAYGFLTLPPADYIYEIHPEYADPDFEGYGEDVLDFRLGNNLLFELMGNFLADPERIPEMSEVIHYPFLFAGYLALFFTALNLLPIGQLDGGHVIFGLFPKRHTEISLVVFTLFLGYAGLGMISPYMPFEELIIWIPFYLAFLFFCYQRSGLELQTRLTIILTMSAVQYAISYLKPDWQGYQGWLLFGFLLGRIMGLRHPEVSGFRELDTRRKVIGWLAILIFALCFSPRPFIFD</sequence>
<dbReference type="Pfam" id="PF02163">
    <property type="entry name" value="Peptidase_M50"/>
    <property type="match status" value="1"/>
</dbReference>
<dbReference type="PANTHER" id="PTHR31412:SF0">
    <property type="entry name" value="ZINC METALLOPROTEASE EGY1, CHLOROPLASTIC-RELATED"/>
    <property type="match status" value="1"/>
</dbReference>
<evidence type="ECO:0000256" key="6">
    <source>
        <dbReference type="ARBA" id="ARBA00022801"/>
    </source>
</evidence>
<feature type="transmembrane region" description="Helical" evidence="10">
    <location>
        <begin position="83"/>
        <end position="105"/>
    </location>
</feature>
<evidence type="ECO:0000256" key="4">
    <source>
        <dbReference type="ARBA" id="ARBA00022670"/>
    </source>
</evidence>
<feature type="transmembrane region" description="Helical" evidence="10">
    <location>
        <begin position="199"/>
        <end position="220"/>
    </location>
</feature>
<feature type="transmembrane region" description="Helical" evidence="10">
    <location>
        <begin position="117"/>
        <end position="141"/>
    </location>
</feature>
<comment type="similarity">
    <text evidence="3">Belongs to the peptidase M50B family.</text>
</comment>
<evidence type="ECO:0000256" key="5">
    <source>
        <dbReference type="ARBA" id="ARBA00022692"/>
    </source>
</evidence>
<protein>
    <submittedName>
        <fullName evidence="12">Peptidase family M50</fullName>
    </submittedName>
</protein>
<feature type="domain" description="Peptidase M50" evidence="11">
    <location>
        <begin position="52"/>
        <end position="238"/>
    </location>
</feature>
<dbReference type="PANTHER" id="PTHR31412">
    <property type="entry name" value="ZINC METALLOPROTEASE EGY1"/>
    <property type="match status" value="1"/>
</dbReference>
<keyword evidence="8 10" id="KW-1133">Transmembrane helix</keyword>
<dbReference type="OrthoDB" id="921763at2"/>
<comment type="cofactor">
    <cofactor evidence="1">
        <name>Zn(2+)</name>
        <dbReference type="ChEBI" id="CHEBI:29105"/>
    </cofactor>
</comment>